<evidence type="ECO:0000313" key="2">
    <source>
        <dbReference type="Proteomes" id="UP000324758"/>
    </source>
</evidence>
<sequence>MREPDFPAAARFFHGARATIVKATAAGDGNEKWDLTIKSPPLLPATRHAMHGASPVSSEELAADRYREGRSEVLVVDPPVFDPVVLESVVELSMTICVTSLLSGSISTIRSGSLTKRRFLVSGT</sequence>
<organism evidence="1 2">
    <name type="scientific">Bradyrhizobium rifense</name>
    <dbReference type="NCBI Taxonomy" id="515499"/>
    <lineage>
        <taxon>Bacteria</taxon>
        <taxon>Pseudomonadati</taxon>
        <taxon>Pseudomonadota</taxon>
        <taxon>Alphaproteobacteria</taxon>
        <taxon>Hyphomicrobiales</taxon>
        <taxon>Nitrobacteraceae</taxon>
        <taxon>Bradyrhizobium</taxon>
    </lineage>
</organism>
<dbReference type="EMBL" id="VSSS01000020">
    <property type="protein sequence ID" value="TYL96382.1"/>
    <property type="molecule type" value="Genomic_DNA"/>
</dbReference>
<accession>A0A5D3KGP2</accession>
<evidence type="ECO:0000313" key="1">
    <source>
        <dbReference type="EMBL" id="TYL96382.1"/>
    </source>
</evidence>
<proteinExistence type="predicted"/>
<protein>
    <submittedName>
        <fullName evidence="1">Uncharacterized protein</fullName>
    </submittedName>
</protein>
<keyword evidence="2" id="KW-1185">Reference proteome</keyword>
<gene>
    <name evidence="1" type="ORF">FXB40_12210</name>
</gene>
<name>A0A5D3KGP2_9BRAD</name>
<comment type="caution">
    <text evidence="1">The sequence shown here is derived from an EMBL/GenBank/DDBJ whole genome shotgun (WGS) entry which is preliminary data.</text>
</comment>
<dbReference type="AlphaFoldDB" id="A0A5D3KGP2"/>
<dbReference type="RefSeq" id="WP_187436826.1">
    <property type="nucleotide sequence ID" value="NZ_VSSS01000020.1"/>
</dbReference>
<reference evidence="1 2" key="1">
    <citation type="submission" date="2019-08" db="EMBL/GenBank/DDBJ databases">
        <title>Bradyrhizobium hipponensis sp. nov., a rhizobium isolated from a Lupinus angustifolius root nodule in Tunisia.</title>
        <authorList>
            <person name="Off K."/>
            <person name="Rejili M."/>
            <person name="Mars M."/>
            <person name="Brachmann A."/>
            <person name="Marin M."/>
        </authorList>
    </citation>
    <scope>NUCLEOTIDE SEQUENCE [LARGE SCALE GENOMIC DNA]</scope>
    <source>
        <strain evidence="1 2">CTAW71</strain>
    </source>
</reference>
<dbReference type="Proteomes" id="UP000324758">
    <property type="component" value="Unassembled WGS sequence"/>
</dbReference>